<dbReference type="EMBL" id="CM042886">
    <property type="protein sequence ID" value="KAI4338633.1"/>
    <property type="molecule type" value="Genomic_DNA"/>
</dbReference>
<protein>
    <submittedName>
        <fullName evidence="1">Uncharacterized protein</fullName>
    </submittedName>
</protein>
<evidence type="ECO:0000313" key="2">
    <source>
        <dbReference type="Proteomes" id="UP001057402"/>
    </source>
</evidence>
<gene>
    <name evidence="1" type="ORF">MLD38_023667</name>
</gene>
<dbReference type="Proteomes" id="UP001057402">
    <property type="component" value="Chromosome 7"/>
</dbReference>
<evidence type="ECO:0000313" key="1">
    <source>
        <dbReference type="EMBL" id="KAI4338633.1"/>
    </source>
</evidence>
<proteinExistence type="predicted"/>
<organism evidence="1 2">
    <name type="scientific">Melastoma candidum</name>
    <dbReference type="NCBI Taxonomy" id="119954"/>
    <lineage>
        <taxon>Eukaryota</taxon>
        <taxon>Viridiplantae</taxon>
        <taxon>Streptophyta</taxon>
        <taxon>Embryophyta</taxon>
        <taxon>Tracheophyta</taxon>
        <taxon>Spermatophyta</taxon>
        <taxon>Magnoliopsida</taxon>
        <taxon>eudicotyledons</taxon>
        <taxon>Gunneridae</taxon>
        <taxon>Pentapetalae</taxon>
        <taxon>rosids</taxon>
        <taxon>malvids</taxon>
        <taxon>Myrtales</taxon>
        <taxon>Melastomataceae</taxon>
        <taxon>Melastomatoideae</taxon>
        <taxon>Melastomateae</taxon>
        <taxon>Melastoma</taxon>
    </lineage>
</organism>
<reference evidence="2" key="1">
    <citation type="journal article" date="2023" name="Front. Plant Sci.">
        <title>Chromosomal-level genome assembly of Melastoma candidum provides insights into trichome evolution.</title>
        <authorList>
            <person name="Zhong Y."/>
            <person name="Wu W."/>
            <person name="Sun C."/>
            <person name="Zou P."/>
            <person name="Liu Y."/>
            <person name="Dai S."/>
            <person name="Zhou R."/>
        </authorList>
    </citation>
    <scope>NUCLEOTIDE SEQUENCE [LARGE SCALE GENOMIC DNA]</scope>
</reference>
<name>A0ACB9NQD5_9MYRT</name>
<comment type="caution">
    <text evidence="1">The sequence shown here is derived from an EMBL/GenBank/DDBJ whole genome shotgun (WGS) entry which is preliminary data.</text>
</comment>
<sequence length="106" mass="11845">MGSAKRARLWRLYPWLTLFQGEVLNPVCLSEIPHFTVYAIKADVKEQIELGVMPDVISYNILIQGLLATSQLIEAKGVTDEIVGRGVVPDLHTFSIMVDAFVEMAR</sequence>
<accession>A0ACB9NQD5</accession>
<keyword evidence="2" id="KW-1185">Reference proteome</keyword>